<dbReference type="Proteomes" id="UP000327468">
    <property type="component" value="Chromosome 10"/>
</dbReference>
<sequence length="139" mass="15938">MCLRAEAAHESVRERACSVWCRDVARRNMHAKSEGETYSIIFRDYNAKRTTLSEARVVHISCRRGTLRYGHVHGGTEGLSKLTRPRGLLFRLASESPAIRHSLVDVHAPHVPSSALLRYIRRRRNNSTSMIQRMLKDQT</sequence>
<proteinExistence type="predicted"/>
<dbReference type="AlphaFoldDB" id="A0A5N5N3Y8"/>
<gene>
    <name evidence="1" type="ORF">PHYPO_G00015590</name>
</gene>
<organism evidence="1 2">
    <name type="scientific">Pangasianodon hypophthalmus</name>
    <name type="common">Striped catfish</name>
    <name type="synonym">Helicophagus hypophthalmus</name>
    <dbReference type="NCBI Taxonomy" id="310915"/>
    <lineage>
        <taxon>Eukaryota</taxon>
        <taxon>Metazoa</taxon>
        <taxon>Chordata</taxon>
        <taxon>Craniata</taxon>
        <taxon>Vertebrata</taxon>
        <taxon>Euteleostomi</taxon>
        <taxon>Actinopterygii</taxon>
        <taxon>Neopterygii</taxon>
        <taxon>Teleostei</taxon>
        <taxon>Ostariophysi</taxon>
        <taxon>Siluriformes</taxon>
        <taxon>Pangasiidae</taxon>
        <taxon>Pangasianodon</taxon>
    </lineage>
</organism>
<keyword evidence="2" id="KW-1185">Reference proteome</keyword>
<accession>A0A5N5N3Y8</accession>
<reference evidence="1 2" key="1">
    <citation type="submission" date="2019-06" db="EMBL/GenBank/DDBJ databases">
        <title>A chromosome-scale genome assembly of the striped catfish, Pangasianodon hypophthalmus.</title>
        <authorList>
            <person name="Wen M."/>
            <person name="Zahm M."/>
            <person name="Roques C."/>
            <person name="Cabau C."/>
            <person name="Klopp C."/>
            <person name="Donnadieu C."/>
            <person name="Jouanno E."/>
            <person name="Avarre J.-C."/>
            <person name="Campet M."/>
            <person name="Ha T.T.T."/>
            <person name="Dugue R."/>
            <person name="Lampietro C."/>
            <person name="Louis A."/>
            <person name="Herpin A."/>
            <person name="Echchiki A."/>
            <person name="Berthelot C."/>
            <person name="Parey E."/>
            <person name="Roest-Crollius H."/>
            <person name="Braasch I."/>
            <person name="Postlethwait J."/>
            <person name="Bobe J."/>
            <person name="Montfort J."/>
            <person name="Bouchez O."/>
            <person name="Begum T."/>
            <person name="Schartl M."/>
            <person name="Guiguen Y."/>
        </authorList>
    </citation>
    <scope>NUCLEOTIDE SEQUENCE [LARGE SCALE GENOMIC DNA]</scope>
    <source>
        <strain evidence="1 2">Indonesia</strain>
        <tissue evidence="1">Blood</tissue>
    </source>
</reference>
<dbReference type="EMBL" id="VFJC01000011">
    <property type="protein sequence ID" value="KAB5562235.1"/>
    <property type="molecule type" value="Genomic_DNA"/>
</dbReference>
<evidence type="ECO:0000313" key="1">
    <source>
        <dbReference type="EMBL" id="KAB5562235.1"/>
    </source>
</evidence>
<evidence type="ECO:0000313" key="2">
    <source>
        <dbReference type="Proteomes" id="UP000327468"/>
    </source>
</evidence>
<protein>
    <submittedName>
        <fullName evidence="1">Uncharacterized protein</fullName>
    </submittedName>
</protein>
<name>A0A5N5N3Y8_PANHP</name>
<comment type="caution">
    <text evidence="1">The sequence shown here is derived from an EMBL/GenBank/DDBJ whole genome shotgun (WGS) entry which is preliminary data.</text>
</comment>